<evidence type="ECO:0000313" key="2">
    <source>
        <dbReference type="Proteomes" id="UP001607157"/>
    </source>
</evidence>
<dbReference type="EMBL" id="JBIHMM010000008">
    <property type="protein sequence ID" value="MFH0255455.1"/>
    <property type="molecule type" value="Genomic_DNA"/>
</dbReference>
<sequence>MADFIERAQKAGYLDHRDYLAAFVSGEISPDLATRKVAVQSLGHLGKINASLTQIARATISGRMAHLSPEEVNIIKAARAAILQTGNEIREALRR</sequence>
<evidence type="ECO:0008006" key="3">
    <source>
        <dbReference type="Google" id="ProtNLM"/>
    </source>
</evidence>
<keyword evidence="2" id="KW-1185">Reference proteome</keyword>
<dbReference type="Proteomes" id="UP001607157">
    <property type="component" value="Unassembled WGS sequence"/>
</dbReference>
<gene>
    <name evidence="1" type="ORF">ACGRVM_16230</name>
</gene>
<evidence type="ECO:0000313" key="1">
    <source>
        <dbReference type="EMBL" id="MFH0255455.1"/>
    </source>
</evidence>
<dbReference type="RefSeq" id="WP_377173253.1">
    <property type="nucleotide sequence ID" value="NZ_JBHTJC010000008.1"/>
</dbReference>
<accession>A0ABW7IB81</accession>
<proteinExistence type="predicted"/>
<name>A0ABW7IB81_9RHOB</name>
<reference evidence="1 2" key="1">
    <citation type="submission" date="2024-10" db="EMBL/GenBank/DDBJ databases">
        <authorList>
            <person name="Yang X.-N."/>
        </authorList>
    </citation>
    <scope>NUCLEOTIDE SEQUENCE [LARGE SCALE GENOMIC DNA]</scope>
    <source>
        <strain evidence="1 2">CAU 1059</strain>
    </source>
</reference>
<protein>
    <recommendedName>
        <fullName evidence="3">HEAT repeat domain-containing protein</fullName>
    </recommendedName>
</protein>
<organism evidence="1 2">
    <name type="scientific">Roseovarius aquimarinus</name>
    <dbReference type="NCBI Taxonomy" id="1229156"/>
    <lineage>
        <taxon>Bacteria</taxon>
        <taxon>Pseudomonadati</taxon>
        <taxon>Pseudomonadota</taxon>
        <taxon>Alphaproteobacteria</taxon>
        <taxon>Rhodobacterales</taxon>
        <taxon>Roseobacteraceae</taxon>
        <taxon>Roseovarius</taxon>
    </lineage>
</organism>
<comment type="caution">
    <text evidence="1">The sequence shown here is derived from an EMBL/GenBank/DDBJ whole genome shotgun (WGS) entry which is preliminary data.</text>
</comment>